<dbReference type="GO" id="GO:0006406">
    <property type="term" value="P:mRNA export from nucleus"/>
    <property type="evidence" value="ECO:0007669"/>
    <property type="project" value="TreeGrafter"/>
</dbReference>
<feature type="coiled-coil region" evidence="26">
    <location>
        <begin position="1115"/>
        <end position="1149"/>
    </location>
</feature>
<feature type="region of interest" description="Disordered" evidence="27">
    <location>
        <begin position="155"/>
        <end position="320"/>
    </location>
</feature>
<dbReference type="InterPro" id="IPR000717">
    <property type="entry name" value="PCI_dom"/>
</dbReference>
<dbReference type="Gene3D" id="6.10.250.1340">
    <property type="match status" value="1"/>
</dbReference>
<organism evidence="30 31">
    <name type="scientific">Chiloscyllium punctatum</name>
    <name type="common">Brownbanded bambooshark</name>
    <name type="synonym">Hemiscyllium punctatum</name>
    <dbReference type="NCBI Taxonomy" id="137246"/>
    <lineage>
        <taxon>Eukaryota</taxon>
        <taxon>Metazoa</taxon>
        <taxon>Chordata</taxon>
        <taxon>Craniata</taxon>
        <taxon>Vertebrata</taxon>
        <taxon>Chondrichthyes</taxon>
        <taxon>Elasmobranchii</taxon>
        <taxon>Galeomorphii</taxon>
        <taxon>Galeoidea</taxon>
        <taxon>Orectolobiformes</taxon>
        <taxon>Hemiscylliidae</taxon>
        <taxon>Chiloscyllium</taxon>
    </lineage>
</organism>
<dbReference type="PROSITE" id="PS50102">
    <property type="entry name" value="RRM"/>
    <property type="match status" value="1"/>
</dbReference>
<accession>A0A401SSL7</accession>
<evidence type="ECO:0000256" key="17">
    <source>
        <dbReference type="ARBA" id="ARBA00023054"/>
    </source>
</evidence>
<evidence type="ECO:0000256" key="8">
    <source>
        <dbReference type="ARBA" id="ARBA00022481"/>
    </source>
</evidence>
<feature type="compositionally biased region" description="Basic and acidic residues" evidence="27">
    <location>
        <begin position="460"/>
        <end position="480"/>
    </location>
</feature>
<evidence type="ECO:0000256" key="13">
    <source>
        <dbReference type="ARBA" id="ARBA00022859"/>
    </source>
</evidence>
<gene>
    <name evidence="30" type="ORF">chiPu_0011850</name>
</gene>
<evidence type="ECO:0000313" key="30">
    <source>
        <dbReference type="EMBL" id="GCC33381.1"/>
    </source>
</evidence>
<keyword evidence="8" id="KW-0488">Methylation</keyword>
<keyword evidence="13" id="KW-0391">Immunity</keyword>
<dbReference type="InterPro" id="IPR012677">
    <property type="entry name" value="Nucleotide-bd_a/b_plait_sf"/>
</dbReference>
<dbReference type="GO" id="GO:0005694">
    <property type="term" value="C:chromosome"/>
    <property type="evidence" value="ECO:0007669"/>
    <property type="project" value="UniProtKB-SubCell"/>
</dbReference>
<evidence type="ECO:0000256" key="26">
    <source>
        <dbReference type="SAM" id="Coils"/>
    </source>
</evidence>
<evidence type="ECO:0000256" key="11">
    <source>
        <dbReference type="ARBA" id="ARBA00022679"/>
    </source>
</evidence>
<dbReference type="InterPro" id="IPR034265">
    <property type="entry name" value="MCM3AP_RRM"/>
</dbReference>
<keyword evidence="18" id="KW-0906">Nuclear pore complex</keyword>
<evidence type="ECO:0000256" key="12">
    <source>
        <dbReference type="ARBA" id="ARBA00022816"/>
    </source>
</evidence>
<feature type="region of interest" description="Disordered" evidence="27">
    <location>
        <begin position="1"/>
        <end position="28"/>
    </location>
</feature>
<keyword evidence="11" id="KW-0808">Transferase</keyword>
<keyword evidence="17 26" id="KW-0175">Coiled coil</keyword>
<dbReference type="GO" id="GO:0061733">
    <property type="term" value="F:protein-lysine-acetyltransferase activity"/>
    <property type="evidence" value="ECO:0007669"/>
    <property type="project" value="UniProtKB-EC"/>
</dbReference>
<dbReference type="GO" id="GO:0005643">
    <property type="term" value="C:nuclear pore"/>
    <property type="evidence" value="ECO:0007669"/>
    <property type="project" value="UniProtKB-SubCell"/>
</dbReference>
<dbReference type="OrthoDB" id="21502at2759"/>
<evidence type="ECO:0000256" key="5">
    <source>
        <dbReference type="ARBA" id="ARBA00013184"/>
    </source>
</evidence>
<evidence type="ECO:0000256" key="10">
    <source>
        <dbReference type="ARBA" id="ARBA00022553"/>
    </source>
</evidence>
<evidence type="ECO:0000256" key="7">
    <source>
        <dbReference type="ARBA" id="ARBA00022454"/>
    </source>
</evidence>
<dbReference type="Gene3D" id="1.25.40.990">
    <property type="match status" value="1"/>
</dbReference>
<dbReference type="InterPro" id="IPR000504">
    <property type="entry name" value="RRM_dom"/>
</dbReference>
<dbReference type="PROSITE" id="PS50250">
    <property type="entry name" value="PCI"/>
    <property type="match status" value="1"/>
</dbReference>
<dbReference type="GO" id="GO:0070390">
    <property type="term" value="C:transcription export complex 2"/>
    <property type="evidence" value="ECO:0007669"/>
    <property type="project" value="TreeGrafter"/>
</dbReference>
<dbReference type="GO" id="GO:0005737">
    <property type="term" value="C:cytoplasm"/>
    <property type="evidence" value="ECO:0007669"/>
    <property type="project" value="UniProtKB-SubCell"/>
</dbReference>
<dbReference type="CDD" id="cd12443">
    <property type="entry name" value="RRM_MCM3A_like"/>
    <property type="match status" value="1"/>
</dbReference>
<feature type="compositionally biased region" description="Polar residues" evidence="27">
    <location>
        <begin position="166"/>
        <end position="182"/>
    </location>
</feature>
<evidence type="ECO:0000256" key="2">
    <source>
        <dbReference type="ARBA" id="ARBA00004496"/>
    </source>
</evidence>
<evidence type="ECO:0000256" key="15">
    <source>
        <dbReference type="ARBA" id="ARBA00022990"/>
    </source>
</evidence>
<dbReference type="InterPro" id="IPR005062">
    <property type="entry name" value="SAC3/GANP/THP3_conserved"/>
</dbReference>
<dbReference type="InterPro" id="IPR031907">
    <property type="entry name" value="MCM3AP_GANP"/>
</dbReference>
<evidence type="ECO:0000256" key="16">
    <source>
        <dbReference type="ARBA" id="ARBA00023010"/>
    </source>
</evidence>
<evidence type="ECO:0000256" key="1">
    <source>
        <dbReference type="ARBA" id="ARBA00004286"/>
    </source>
</evidence>
<keyword evidence="12" id="KW-0509">mRNA transport</keyword>
<keyword evidence="14" id="KW-0653">Protein transport</keyword>
<keyword evidence="16" id="KW-0811">Translocation</keyword>
<keyword evidence="31" id="KW-1185">Reference proteome</keyword>
<keyword evidence="15" id="KW-0007">Acetylation</keyword>
<dbReference type="GO" id="GO:0003723">
    <property type="term" value="F:RNA binding"/>
    <property type="evidence" value="ECO:0007669"/>
    <property type="project" value="UniProtKB-UniRule"/>
</dbReference>
<dbReference type="SUPFAM" id="SSF54928">
    <property type="entry name" value="RNA-binding domain, RBD"/>
    <property type="match status" value="1"/>
</dbReference>
<evidence type="ECO:0000256" key="27">
    <source>
        <dbReference type="SAM" id="MobiDB-lite"/>
    </source>
</evidence>
<dbReference type="PANTHER" id="PTHR12436:SF3">
    <property type="entry name" value="GERMINAL-CENTER ASSOCIATED NUCLEAR PROTEIN"/>
    <property type="match status" value="1"/>
</dbReference>
<dbReference type="EMBL" id="BEZZ01000511">
    <property type="protein sequence ID" value="GCC33381.1"/>
    <property type="molecule type" value="Genomic_DNA"/>
</dbReference>
<dbReference type="PANTHER" id="PTHR12436">
    <property type="entry name" value="80 KDA MCM3-ASSOCIATED PROTEIN"/>
    <property type="match status" value="1"/>
</dbReference>
<dbReference type="GO" id="GO:0015031">
    <property type="term" value="P:protein transport"/>
    <property type="evidence" value="ECO:0007669"/>
    <property type="project" value="UniProtKB-KW"/>
</dbReference>
<evidence type="ECO:0000259" key="28">
    <source>
        <dbReference type="PROSITE" id="PS50102"/>
    </source>
</evidence>
<evidence type="ECO:0000256" key="6">
    <source>
        <dbReference type="ARBA" id="ARBA00022448"/>
    </source>
</evidence>
<comment type="function">
    <text evidence="23">As a component of the TREX-2 complex, involved in the export of mRNAs to the cytoplasm through the nuclear pores. Through the acetylation of histones, affects the assembly of nucleosomes at immunoglobulin variable region genes and promotes the recruitment and positioning of transcription complex to favor DNA cytosine deaminase AICDA/AID targeting, hence promoting somatic hypermutations.</text>
</comment>
<dbReference type="Pfam" id="PF00076">
    <property type="entry name" value="RRM_1"/>
    <property type="match status" value="1"/>
</dbReference>
<evidence type="ECO:0000256" key="21">
    <source>
        <dbReference type="ARBA" id="ARBA00038443"/>
    </source>
</evidence>
<feature type="compositionally biased region" description="Pro residues" evidence="27">
    <location>
        <begin position="1"/>
        <end position="12"/>
    </location>
</feature>
<evidence type="ECO:0000256" key="24">
    <source>
        <dbReference type="ARBA" id="ARBA00069544"/>
    </source>
</evidence>
<evidence type="ECO:0000313" key="31">
    <source>
        <dbReference type="Proteomes" id="UP000287033"/>
    </source>
</evidence>
<evidence type="ECO:0000256" key="19">
    <source>
        <dbReference type="ARBA" id="ARBA00023242"/>
    </source>
</evidence>
<comment type="caution">
    <text evidence="30">The sequence shown here is derived from an EMBL/GenBank/DDBJ whole genome shotgun (WGS) entry which is preliminary data.</text>
</comment>
<dbReference type="SMART" id="SM00360">
    <property type="entry name" value="RRM"/>
    <property type="match status" value="1"/>
</dbReference>
<evidence type="ECO:0000256" key="4">
    <source>
        <dbReference type="ARBA" id="ARBA00004642"/>
    </source>
</evidence>
<comment type="catalytic activity">
    <reaction evidence="22">
        <text>L-lysyl-[histone] + acetyl-CoA = N(6)-acetyl-L-lysyl-[histone] + CoA + H(+)</text>
        <dbReference type="Rhea" id="RHEA:21992"/>
        <dbReference type="Rhea" id="RHEA-COMP:9845"/>
        <dbReference type="Rhea" id="RHEA-COMP:11338"/>
        <dbReference type="ChEBI" id="CHEBI:15378"/>
        <dbReference type="ChEBI" id="CHEBI:29969"/>
        <dbReference type="ChEBI" id="CHEBI:57287"/>
        <dbReference type="ChEBI" id="CHEBI:57288"/>
        <dbReference type="ChEBI" id="CHEBI:61930"/>
        <dbReference type="EC" id="2.3.1.48"/>
    </reaction>
    <physiologicalReaction direction="left-to-right" evidence="22">
        <dbReference type="Rhea" id="RHEA:21993"/>
    </physiologicalReaction>
</comment>
<keyword evidence="25" id="KW-0694">RNA-binding</keyword>
<dbReference type="GO" id="GO:0002376">
    <property type="term" value="P:immune system process"/>
    <property type="evidence" value="ECO:0007669"/>
    <property type="project" value="UniProtKB-KW"/>
</dbReference>
<keyword evidence="10" id="KW-0597">Phosphoprotein</keyword>
<comment type="subcellular location">
    <subcellularLocation>
        <location evidence="1">Chromosome</location>
    </subcellularLocation>
    <subcellularLocation>
        <location evidence="2">Cytoplasm</location>
    </subcellularLocation>
    <subcellularLocation>
        <location evidence="3">Nucleus</location>
        <location evidence="3">Nuclear pore complex</location>
    </subcellularLocation>
    <subcellularLocation>
        <location evidence="4">Nucleus</location>
        <location evidence="4">Nucleoplasm</location>
    </subcellularLocation>
</comment>
<feature type="region of interest" description="Disordered" evidence="27">
    <location>
        <begin position="944"/>
        <end position="963"/>
    </location>
</feature>
<keyword evidence="9" id="KW-0963">Cytoplasm</keyword>
<dbReference type="Pfam" id="PF03399">
    <property type="entry name" value="SAC3_GANP"/>
    <property type="match status" value="1"/>
</dbReference>
<dbReference type="Pfam" id="PF16769">
    <property type="entry name" value="MCM3AP_GANP"/>
    <property type="match status" value="1"/>
</dbReference>
<dbReference type="OMA" id="DMTIFWH"/>
<keyword evidence="6" id="KW-0813">Transport</keyword>
<dbReference type="EC" id="2.3.1.48" evidence="5"/>
<evidence type="ECO:0000256" key="25">
    <source>
        <dbReference type="PROSITE-ProRule" id="PRU00176"/>
    </source>
</evidence>
<proteinExistence type="inferred from homology"/>
<dbReference type="InterPro" id="IPR031910">
    <property type="entry name" value="GANP_CID_dom"/>
</dbReference>
<dbReference type="Pfam" id="PF16766">
    <property type="entry name" value="CID_GANP"/>
    <property type="match status" value="1"/>
</dbReference>
<evidence type="ECO:0000256" key="18">
    <source>
        <dbReference type="ARBA" id="ARBA00023132"/>
    </source>
</evidence>
<dbReference type="GO" id="GO:0005654">
    <property type="term" value="C:nucleoplasm"/>
    <property type="evidence" value="ECO:0007669"/>
    <property type="project" value="UniProtKB-SubCell"/>
</dbReference>
<feature type="region of interest" description="Disordered" evidence="27">
    <location>
        <begin position="447"/>
        <end position="529"/>
    </location>
</feature>
<comment type="similarity">
    <text evidence="21">Belongs to the SAC3 family.</text>
</comment>
<dbReference type="InterPro" id="IPR035979">
    <property type="entry name" value="RBD_domain_sf"/>
</dbReference>
<evidence type="ECO:0000256" key="14">
    <source>
        <dbReference type="ARBA" id="ARBA00022927"/>
    </source>
</evidence>
<dbReference type="Gene3D" id="3.30.70.330">
    <property type="match status" value="1"/>
</dbReference>
<sequence length="1949" mass="218914">MDPAGKLPPPPFFQGQPAGELGGPRAPAILGPSFSFKPHGTFPPSLNFGAPMASAFGQVEGSFRGFGRPNAPRPRAGGLDTKSNRRPPFYFSQPLSVREMALFAPPQSVGGPSFSFSQPTSSANPSGLYRSPRPPAAASLPNAFSFAQPAAMGSAPGGFRFVHPSPGNSSAPFTFSQPSSAVSLDHSASNKKAAGEEKATPKSGFGGTDATSQGCHEGKRSATATTATPAKFGLTSKHEGQEGQLTPRKGMKRKDKRDRSPYQLEHSAAKEQATEPKNNPSPRKRLSKVTPSAGVFSRTLQDVLKGSKRESKRVSTPSESETIEKLKLLSETSIPLEWPAPLRKEPRKRVRDDFASRFCSRRLRRRDSTDSQSGVPLSDLTTIQCKNVPVDLNTKEIIKKHFSQFGKVQRVYCQTSKGLAVVHFSDHASASNAKRKGKTLHKKQIEIFWQRKKNSPGKKSSLEKEVLKGNEEKHSKDKVNLEQSSPRNPPPRSSPGAPVSKSPVKKPSALKTLQSEKESQDPQETEDQVSIPEHVGALPSSLGHLTGTVAITAEDKYRVLDQRDKLMRQARVKRTELEKAKAVVGTCLDMCPEKERYMRETRYQLSTFETIPGTDKVNHEAAIKEYSRSSADQEEPLPHELRPAPVLKMTMDYLVTKIMDLGEGNYRDWYDFVWNRTRGVRKDITQQHLCNQLTVALIEKCTRFHIHCSHHLCEEPMFSYDAKINDENLTKCLQSLKEMYQDLATKDTYCENEAEFRGYHVLLNLNEGDILREVQQLRPVVRNSPEVKLAVQAFAALNNNNFVRFFKLVRSASYLNACILHRYFKQVRREALKTLTFAFTVSSQRSTMFPMETLVRILLFKDCEEAEEFTRDYGLSLNDGCAELNRSVLSDPDYPLLPKKSLFIDQKRTTLIGEVMNGGPLPLFTPHTPVLSFDNQGRYIGESRESNIAGQKPTMSEEGGQEAAKKVETPLITSSVPLENQTSAQETPAVAQCSPPSPLPQVAAPVVALVPIAPQVPAVPIAPQVPAVPITPQVPVVPIAPQVPAAPPPKPQPVYSEKMIVEVVKDVVNDIVKDVLCVECKELAKAGSAFAAEAISLSNRSSEELIAEVTKDMLMQTSSEELQAERQRIEDEKRRIEQARLKKERELWKSQYSQTLCEEITEQVVDHSVRKCAIQELRLAVEVDRRARINRCSTEFCSCLIKETLDSEIFQVVKETLQEVHCFCKYLKKWRATAEARKRLRNEMWTFPAAPGMAGPNCKLSPHLENPDLPHDDNLSISCLRLLQRRKETAHQMKVQNFYQQLLCEAAWTPLDLLTLVADNFPTHQDRIFWKVVLLLPSDDEYGLSDNNRTLIDWLKTKFQGSEKLDDADNVIQTHLCEAVKKDEAIDVLVHICVKLTKGPLSDTDVDAMEQRKELLGTSALILLLPAREEGTDQEEEEVYWLSAMLQVRQLLQAKPLNPAVPLVILVPCEEISLNEKEVIEGLKLEALVATHLVSEYLIVLIPGKSNYLQGSNKVSEAVRWLASRCPSPPELCCQTLIQFIEDGLCREFSDQFYNDRSERQQAALPSQDPSFIIEFYNNVLRFLAEVVSSEQLYNLSWPVAEFCGPVAHEIVAHKEWNSNNHLAWLRNAVLSFQLPVMDLPPLIAPWAKVCDMIFHYVCQVPVSQQTRPLLLSRVEHLLNTVYSKWRDRCPLTLETSIDEGPLVSEIPWDEIVLICIDHRLRECLAPKQPCASEAISEDGQILVYYFQDDLKKYKWPPLWEQARSNTQMEIQEAPPRLPQKQAYSSVKQRSEKRSYTVKDSFEETLQDRTPSALDITHTATAAELLPGQLLSEIEIERKENKRCEEQLHRWLDEGPFDSIALPVYLPQSLVSAEVVVPMHRVSTVTTLQEDATNGHSKDISMNNSDWLNDSTMTFSDKLKEFKRLVQTNQEEELVCERHLSLLLEVADT</sequence>
<dbReference type="STRING" id="137246.A0A401SSL7"/>
<dbReference type="FunFam" id="1.25.40.990:FF:000003">
    <property type="entry name" value="germinal-center associated nuclear protein isoform X2"/>
    <property type="match status" value="1"/>
</dbReference>
<evidence type="ECO:0000256" key="3">
    <source>
        <dbReference type="ARBA" id="ARBA00004567"/>
    </source>
</evidence>
<feature type="domain" description="RRM" evidence="28">
    <location>
        <begin position="381"/>
        <end position="452"/>
    </location>
</feature>
<dbReference type="InterPro" id="IPR045107">
    <property type="entry name" value="SAC3/GANP/THP3"/>
</dbReference>
<evidence type="ECO:0000256" key="22">
    <source>
        <dbReference type="ARBA" id="ARBA00048940"/>
    </source>
</evidence>
<feature type="region of interest" description="Disordered" evidence="27">
    <location>
        <begin position="1772"/>
        <end position="1792"/>
    </location>
</feature>
<dbReference type="Proteomes" id="UP000287033">
    <property type="component" value="Unassembled WGS sequence"/>
</dbReference>
<feature type="domain" description="PCI" evidence="29">
    <location>
        <begin position="725"/>
        <end position="898"/>
    </location>
</feature>
<protein>
    <recommendedName>
        <fullName evidence="24">Germinal-center associated nuclear protein</fullName>
        <ecNumber evidence="5">2.3.1.48</ecNumber>
    </recommendedName>
</protein>
<reference evidence="30 31" key="1">
    <citation type="journal article" date="2018" name="Nat. Ecol. Evol.">
        <title>Shark genomes provide insights into elasmobranch evolution and the origin of vertebrates.</title>
        <authorList>
            <person name="Hara Y"/>
            <person name="Yamaguchi K"/>
            <person name="Onimaru K"/>
            <person name="Kadota M"/>
            <person name="Koyanagi M"/>
            <person name="Keeley SD"/>
            <person name="Tatsumi K"/>
            <person name="Tanaka K"/>
            <person name="Motone F"/>
            <person name="Kageyama Y"/>
            <person name="Nozu R"/>
            <person name="Adachi N"/>
            <person name="Nishimura O"/>
            <person name="Nakagawa R"/>
            <person name="Tanegashima C"/>
            <person name="Kiyatake I"/>
            <person name="Matsumoto R"/>
            <person name="Murakumo K"/>
            <person name="Nishida K"/>
            <person name="Terakita A"/>
            <person name="Kuratani S"/>
            <person name="Sato K"/>
            <person name="Hyodo S Kuraku.S."/>
        </authorList>
    </citation>
    <scope>NUCLEOTIDE SEQUENCE [LARGE SCALE GENOMIC DNA]</scope>
</reference>
<keyword evidence="7" id="KW-0158">Chromosome</keyword>
<evidence type="ECO:0000256" key="20">
    <source>
        <dbReference type="ARBA" id="ARBA00023315"/>
    </source>
</evidence>
<evidence type="ECO:0000259" key="29">
    <source>
        <dbReference type="PROSITE" id="PS50250"/>
    </source>
</evidence>
<keyword evidence="20" id="KW-0012">Acyltransferase</keyword>
<name>A0A401SSL7_CHIPU</name>
<feature type="compositionally biased region" description="Polar residues" evidence="27">
    <location>
        <begin position="114"/>
        <end position="125"/>
    </location>
</feature>
<keyword evidence="19" id="KW-0539">Nucleus</keyword>
<evidence type="ECO:0000256" key="9">
    <source>
        <dbReference type="ARBA" id="ARBA00022490"/>
    </source>
</evidence>
<feature type="region of interest" description="Disordered" evidence="27">
    <location>
        <begin position="110"/>
        <end position="136"/>
    </location>
</feature>
<evidence type="ECO:0000256" key="23">
    <source>
        <dbReference type="ARBA" id="ARBA00055631"/>
    </source>
</evidence>
<feature type="region of interest" description="Disordered" evidence="27">
    <location>
        <begin position="63"/>
        <end position="88"/>
    </location>
</feature>